<proteinExistence type="predicted"/>
<gene>
    <name evidence="1" type="ORF">FSB_LOCUS24482</name>
    <name evidence="2" type="ORF">FSB_LOCUS38423</name>
    <name evidence="3" type="ORF">FSB_LOCUS48380</name>
</gene>
<dbReference type="EMBL" id="OIVN01001681">
    <property type="protein sequence ID" value="SPC96600.1"/>
    <property type="molecule type" value="Genomic_DNA"/>
</dbReference>
<reference evidence="1" key="1">
    <citation type="submission" date="2018-02" db="EMBL/GenBank/DDBJ databases">
        <authorList>
            <person name="Cohen D.B."/>
            <person name="Kent A.D."/>
        </authorList>
    </citation>
    <scope>NUCLEOTIDE SEQUENCE</scope>
</reference>
<dbReference type="EMBL" id="OIVN01003336">
    <property type="protein sequence ID" value="SPD10541.1"/>
    <property type="molecule type" value="Genomic_DNA"/>
</dbReference>
<protein>
    <submittedName>
        <fullName evidence="1">Uncharacterized protein</fullName>
    </submittedName>
</protein>
<organism evidence="1">
    <name type="scientific">Fagus sylvatica</name>
    <name type="common">Beechnut</name>
    <dbReference type="NCBI Taxonomy" id="28930"/>
    <lineage>
        <taxon>Eukaryota</taxon>
        <taxon>Viridiplantae</taxon>
        <taxon>Streptophyta</taxon>
        <taxon>Embryophyta</taxon>
        <taxon>Tracheophyta</taxon>
        <taxon>Spermatophyta</taxon>
        <taxon>Magnoliopsida</taxon>
        <taxon>eudicotyledons</taxon>
        <taxon>Gunneridae</taxon>
        <taxon>Pentapetalae</taxon>
        <taxon>rosids</taxon>
        <taxon>fabids</taxon>
        <taxon>Fagales</taxon>
        <taxon>Fagaceae</taxon>
        <taxon>Fagus</taxon>
    </lineage>
</organism>
<name>A0A2N9GAV9_FAGSY</name>
<evidence type="ECO:0000313" key="2">
    <source>
        <dbReference type="EMBL" id="SPD10541.1"/>
    </source>
</evidence>
<evidence type="ECO:0000313" key="1">
    <source>
        <dbReference type="EMBL" id="SPC96600.1"/>
    </source>
</evidence>
<sequence length="59" mass="6850">MVRALTVDCCAVPWWTMDLEGWRWSTSEWRPGQWLVVELRASSGRSRRRSQWLEGGLGG</sequence>
<evidence type="ECO:0000313" key="3">
    <source>
        <dbReference type="EMBL" id="SPD20498.1"/>
    </source>
</evidence>
<dbReference type="AlphaFoldDB" id="A0A2N9GAV9"/>
<dbReference type="EMBL" id="OIVN01005017">
    <property type="protein sequence ID" value="SPD20498.1"/>
    <property type="molecule type" value="Genomic_DNA"/>
</dbReference>
<accession>A0A2N9GAV9</accession>